<dbReference type="EMBL" id="JARQAI010000023">
    <property type="protein sequence ID" value="MDT2737897.1"/>
    <property type="molecule type" value="Genomic_DNA"/>
</dbReference>
<keyword evidence="4 9" id="KW-0812">Transmembrane</keyword>
<comment type="subcellular location">
    <subcellularLocation>
        <location evidence="1">Membrane</location>
        <topology evidence="1">Multi-pass membrane protein</topology>
    </subcellularLocation>
</comment>
<comment type="caution">
    <text evidence="10">The sequence shown here is derived from an EMBL/GenBank/DDBJ whole genome shotgun (WGS) entry which is preliminary data.</text>
</comment>
<evidence type="ECO:0000256" key="3">
    <source>
        <dbReference type="ARBA" id="ARBA00022448"/>
    </source>
</evidence>
<evidence type="ECO:0000256" key="7">
    <source>
        <dbReference type="ARBA" id="ARBA00023136"/>
    </source>
</evidence>
<dbReference type="GO" id="GO:0051117">
    <property type="term" value="F:ATPase binding"/>
    <property type="evidence" value="ECO:0007669"/>
    <property type="project" value="TreeGrafter"/>
</dbReference>
<feature type="transmembrane region" description="Helical" evidence="9">
    <location>
        <begin position="591"/>
        <end position="615"/>
    </location>
</feature>
<proteinExistence type="inferred from homology"/>
<dbReference type="GO" id="GO:0046961">
    <property type="term" value="F:proton-transporting ATPase activity, rotational mechanism"/>
    <property type="evidence" value="ECO:0007669"/>
    <property type="project" value="InterPro"/>
</dbReference>
<dbReference type="Proteomes" id="UP001180842">
    <property type="component" value="Unassembled WGS sequence"/>
</dbReference>
<feature type="coiled-coil region" evidence="8">
    <location>
        <begin position="251"/>
        <end position="278"/>
    </location>
</feature>
<keyword evidence="6" id="KW-0406">Ion transport</keyword>
<keyword evidence="7 9" id="KW-0472">Membrane</keyword>
<evidence type="ECO:0000313" key="11">
    <source>
        <dbReference type="Proteomes" id="UP001180842"/>
    </source>
</evidence>
<dbReference type="GO" id="GO:0033179">
    <property type="term" value="C:proton-transporting V-type ATPase, V0 domain"/>
    <property type="evidence" value="ECO:0007669"/>
    <property type="project" value="InterPro"/>
</dbReference>
<keyword evidence="3" id="KW-0813">Transport</keyword>
<dbReference type="Pfam" id="PF01496">
    <property type="entry name" value="V_ATPase_I"/>
    <property type="match status" value="1"/>
</dbReference>
<organism evidence="10 11">
    <name type="scientific">Enterococcus pseudoavium</name>
    <dbReference type="NCBI Taxonomy" id="44007"/>
    <lineage>
        <taxon>Bacteria</taxon>
        <taxon>Bacillati</taxon>
        <taxon>Bacillota</taxon>
        <taxon>Bacilli</taxon>
        <taxon>Lactobacillales</taxon>
        <taxon>Enterococcaceae</taxon>
        <taxon>Enterococcus</taxon>
    </lineage>
</organism>
<feature type="transmembrane region" description="Helical" evidence="9">
    <location>
        <begin position="368"/>
        <end position="397"/>
    </location>
</feature>
<name>A0AAE4L745_9ENTE</name>
<comment type="similarity">
    <text evidence="2">Belongs to the V-ATPase 116 kDa subunit family.</text>
</comment>
<dbReference type="GO" id="GO:0007035">
    <property type="term" value="P:vacuolar acidification"/>
    <property type="evidence" value="ECO:0007669"/>
    <property type="project" value="TreeGrafter"/>
</dbReference>
<protein>
    <submittedName>
        <fullName evidence="10">V-type ATP synthase subunit I</fullName>
    </submittedName>
</protein>
<evidence type="ECO:0000313" key="10">
    <source>
        <dbReference type="EMBL" id="MDT2737897.1"/>
    </source>
</evidence>
<evidence type="ECO:0000256" key="8">
    <source>
        <dbReference type="SAM" id="Coils"/>
    </source>
</evidence>
<evidence type="ECO:0000256" key="1">
    <source>
        <dbReference type="ARBA" id="ARBA00004141"/>
    </source>
</evidence>
<evidence type="ECO:0000256" key="2">
    <source>
        <dbReference type="ARBA" id="ARBA00009904"/>
    </source>
</evidence>
<dbReference type="InterPro" id="IPR002490">
    <property type="entry name" value="V-ATPase_116kDa_su"/>
</dbReference>
<evidence type="ECO:0000256" key="4">
    <source>
        <dbReference type="ARBA" id="ARBA00022692"/>
    </source>
</evidence>
<dbReference type="GO" id="GO:0016471">
    <property type="term" value="C:vacuolar proton-transporting V-type ATPase complex"/>
    <property type="evidence" value="ECO:0007669"/>
    <property type="project" value="TreeGrafter"/>
</dbReference>
<keyword evidence="8" id="KW-0175">Coiled coil</keyword>
<feature type="transmembrane region" description="Helical" evidence="9">
    <location>
        <begin position="564"/>
        <end position="585"/>
    </location>
</feature>
<evidence type="ECO:0000256" key="9">
    <source>
        <dbReference type="SAM" id="Phobius"/>
    </source>
</evidence>
<feature type="transmembrane region" description="Helical" evidence="9">
    <location>
        <begin position="482"/>
        <end position="505"/>
    </location>
</feature>
<dbReference type="RefSeq" id="WP_311797415.1">
    <property type="nucleotide sequence ID" value="NZ_JARQAI010000023.1"/>
</dbReference>
<feature type="transmembrane region" description="Helical" evidence="9">
    <location>
        <begin position="409"/>
        <end position="427"/>
    </location>
</feature>
<feature type="coiled-coil region" evidence="8">
    <location>
        <begin position="118"/>
        <end position="148"/>
    </location>
</feature>
<evidence type="ECO:0000256" key="5">
    <source>
        <dbReference type="ARBA" id="ARBA00022989"/>
    </source>
</evidence>
<gene>
    <name evidence="10" type="ORF">P7H00_12330</name>
</gene>
<feature type="transmembrane region" description="Helical" evidence="9">
    <location>
        <begin position="447"/>
        <end position="470"/>
    </location>
</feature>
<feature type="transmembrane region" description="Helical" evidence="9">
    <location>
        <begin position="511"/>
        <end position="532"/>
    </location>
</feature>
<reference evidence="10" key="1">
    <citation type="submission" date="2023-03" db="EMBL/GenBank/DDBJ databases">
        <authorList>
            <person name="Shen W."/>
            <person name="Cai J."/>
        </authorList>
    </citation>
    <scope>NUCLEOTIDE SEQUENCE</scope>
    <source>
        <strain evidence="10">P69-2</strain>
    </source>
</reference>
<sequence>MAVSKMSKLTLIAQQGFSEQILSAIQGFQGVEIRDLFQQTVSNDWVEEYFNEVTPLPSQDALTRIDHQLEQITHAIQFVEHYGSSREKGRHLKRQQATLRALEEKFDEPELICELGSIQELEQRFLAANAKQQELQEQEDLLQKWQALDFLPSDYSLRTTNCFLGTIDATVWEKFEEQVKAEQIHYEIIYSDDHVVNFALLYLRGAQATVQELSRQSSAVVFHYKRKQLPKAELALIQRQMLELVEEQKLLVRLIGQKKQVIERLETAEEVLLAQKNRWLIHDRFIKDDKVLVLQGWVETESFEAFEEFIGQAIGKKNLYLEIAEPTNIEIDEEIPTKLKNHAVVKPFEMLTEMYSLPKYHEVDPTPWFMPFYFVFFGMMVADAGYGALMLVATTIALRTVLPRGMERFMRFFQILAVPTILWGLIYNSFFGFSLGYQPILSTSDDVISILILSIVFGVIQIFIGLGLAAKENIKAKNYLGAISDGFAWQGIMAGAIIGGLGKMFLDSQPLYMIGIVLACISALLIVVTPMLQSESKIKGLASGAYNLYGITGYIGDLVSYTRLMALGISGGSIAAAFNMLVGYMPPIARFSVGILLMLALHGLNIFLSLLSAYVHGARLQYVEFFGKFYQGGGRAFHPLKTEEKYVNIEQEK</sequence>
<evidence type="ECO:0000256" key="6">
    <source>
        <dbReference type="ARBA" id="ARBA00023065"/>
    </source>
</evidence>
<dbReference type="PANTHER" id="PTHR11629">
    <property type="entry name" value="VACUOLAR PROTON ATPASES"/>
    <property type="match status" value="1"/>
</dbReference>
<accession>A0AAE4L745</accession>
<dbReference type="PANTHER" id="PTHR11629:SF63">
    <property type="entry name" value="V-TYPE PROTON ATPASE SUBUNIT A"/>
    <property type="match status" value="1"/>
</dbReference>
<keyword evidence="5 9" id="KW-1133">Transmembrane helix</keyword>
<dbReference type="AlphaFoldDB" id="A0AAE4L745"/>